<feature type="compositionally biased region" description="Basic and acidic residues" evidence="1">
    <location>
        <begin position="275"/>
        <end position="286"/>
    </location>
</feature>
<evidence type="ECO:0000313" key="2">
    <source>
        <dbReference type="Proteomes" id="UP001652661"/>
    </source>
</evidence>
<gene>
    <name evidence="3" type="primary">LOC121502497</name>
</gene>
<name>A0ABM4GG64_DROKI</name>
<dbReference type="RefSeq" id="XP_070141707.1">
    <property type="nucleotide sequence ID" value="XM_070285606.1"/>
</dbReference>
<protein>
    <submittedName>
        <fullName evidence="3">Serine/arginine repetitive matrix protein 1-like</fullName>
    </submittedName>
</protein>
<dbReference type="GeneID" id="121502497"/>
<proteinExistence type="predicted"/>
<evidence type="ECO:0000313" key="3">
    <source>
        <dbReference type="RefSeq" id="XP_070141707.1"/>
    </source>
</evidence>
<reference evidence="3" key="2">
    <citation type="submission" date="2025-08" db="UniProtKB">
        <authorList>
            <consortium name="RefSeq"/>
        </authorList>
    </citation>
    <scope>IDENTIFICATION</scope>
    <source>
        <strain evidence="3">14028-0561.14</strain>
        <tissue evidence="3">Whole fly</tissue>
    </source>
</reference>
<dbReference type="Proteomes" id="UP001652661">
    <property type="component" value="Chromosome 2L"/>
</dbReference>
<organism evidence="2 3">
    <name type="scientific">Drosophila kikkawai</name>
    <name type="common">Fruit fly</name>
    <dbReference type="NCBI Taxonomy" id="30033"/>
    <lineage>
        <taxon>Eukaryota</taxon>
        <taxon>Metazoa</taxon>
        <taxon>Ecdysozoa</taxon>
        <taxon>Arthropoda</taxon>
        <taxon>Hexapoda</taxon>
        <taxon>Insecta</taxon>
        <taxon>Pterygota</taxon>
        <taxon>Neoptera</taxon>
        <taxon>Endopterygota</taxon>
        <taxon>Diptera</taxon>
        <taxon>Brachycera</taxon>
        <taxon>Muscomorpha</taxon>
        <taxon>Ephydroidea</taxon>
        <taxon>Drosophilidae</taxon>
        <taxon>Drosophila</taxon>
        <taxon>Sophophora</taxon>
    </lineage>
</organism>
<feature type="compositionally biased region" description="Basic residues" evidence="1">
    <location>
        <begin position="489"/>
        <end position="498"/>
    </location>
</feature>
<feature type="compositionally biased region" description="Basic and acidic residues" evidence="1">
    <location>
        <begin position="12"/>
        <end position="52"/>
    </location>
</feature>
<keyword evidence="2" id="KW-1185">Reference proteome</keyword>
<evidence type="ECO:0000256" key="1">
    <source>
        <dbReference type="SAM" id="MobiDB-lite"/>
    </source>
</evidence>
<feature type="compositionally biased region" description="Low complexity" evidence="1">
    <location>
        <begin position="403"/>
        <end position="412"/>
    </location>
</feature>
<sequence>MKYVPLFGITAKEPRSDQRRPTTEPRSDQRREPRSNHEEPSPAHHSEPRSEQRSTSTESHSNHEEPSTAHHAESHSDQRRTTTESHSTPAEKPQTTAQGEPRSTHRGQPREPCSELDDQPSTSPRALFRGTTSPATENQPPCWRQALPVADATAAQRNPFRTSTKRVRFQDHVEETPEPSPPLCGTVNSVSHPTKDQVSFQTKEPETQDFPEPWVKEFLDQELAKFDTLSGVSHIAEHRVFMRTDQPLKQRQPPSARLPQGTTSHALHRFRPHRGQPDDGRTRPSADSRPGATGHCMEVRCGRRAPTGAPRRRPSQPLPSDSLADPFRPRALPVEDITIDADDMASQHTSPSGPRPLPLEVAHHRGDDEEGCPGTSAPLGHNDSIQKSPTVATVAGSSPLQGRAPATTSRSRSPPPSYEEIFGPGPYAGPHITARCAAVTPSRDPRPGLPTIAELAAEEARRRAEDVSEELGNPPVAQPPTNGPPSPTPRRRARRRSAPRADSPPSSSDESSSDADEGALNPPRWAPAPVEWTTPNGTLPAALLRRIHGRLAVPRRRTIRILEEEANQRFRVQINRSGKVIVTLHPSRR</sequence>
<feature type="compositionally biased region" description="Polar residues" evidence="1">
    <location>
        <begin position="186"/>
        <end position="202"/>
    </location>
</feature>
<feature type="compositionally biased region" description="Pro residues" evidence="1">
    <location>
        <begin position="476"/>
        <end position="488"/>
    </location>
</feature>
<feature type="compositionally biased region" description="Polar residues" evidence="1">
    <location>
        <begin position="383"/>
        <end position="400"/>
    </location>
</feature>
<accession>A0ABM4GG64</accession>
<feature type="compositionally biased region" description="Polar residues" evidence="1">
    <location>
        <begin position="84"/>
        <end position="98"/>
    </location>
</feature>
<feature type="compositionally biased region" description="Low complexity" evidence="1">
    <location>
        <begin position="500"/>
        <end position="510"/>
    </location>
</feature>
<feature type="region of interest" description="Disordered" evidence="1">
    <location>
        <begin position="243"/>
        <end position="535"/>
    </location>
</feature>
<feature type="compositionally biased region" description="Polar residues" evidence="1">
    <location>
        <begin position="119"/>
        <end position="139"/>
    </location>
</feature>
<feature type="compositionally biased region" description="Basic and acidic residues" evidence="1">
    <location>
        <begin position="60"/>
        <end position="83"/>
    </location>
</feature>
<feature type="region of interest" description="Disordered" evidence="1">
    <location>
        <begin position="1"/>
        <end position="209"/>
    </location>
</feature>
<reference evidence="2" key="1">
    <citation type="submission" date="2025-05" db="UniProtKB">
        <authorList>
            <consortium name="RefSeq"/>
        </authorList>
    </citation>
    <scope>NUCLEOTIDE SEQUENCE [LARGE SCALE GENOMIC DNA]</scope>
    <source>
        <strain evidence="2">14028-0561.14</strain>
    </source>
</reference>